<keyword evidence="1" id="KW-0808">Transferase</keyword>
<reference evidence="2" key="1">
    <citation type="journal article" date="2019" name="Plant Biotechnol. J.">
        <title>Genome sequencing of the Australian wild diploid species Gossypium australe highlights disease resistance and delayed gland morphogenesis.</title>
        <authorList>
            <person name="Cai Y."/>
            <person name="Cai X."/>
            <person name="Wang Q."/>
            <person name="Wang P."/>
            <person name="Zhang Y."/>
            <person name="Cai C."/>
            <person name="Xu Y."/>
            <person name="Wang K."/>
            <person name="Zhou Z."/>
            <person name="Wang C."/>
            <person name="Geng S."/>
            <person name="Li B."/>
            <person name="Dong Q."/>
            <person name="Hou Y."/>
            <person name="Wang H."/>
            <person name="Ai P."/>
            <person name="Liu Z."/>
            <person name="Yi F."/>
            <person name="Sun M."/>
            <person name="An G."/>
            <person name="Cheng J."/>
            <person name="Zhang Y."/>
            <person name="Shi Q."/>
            <person name="Xie Y."/>
            <person name="Shi X."/>
            <person name="Chang Y."/>
            <person name="Huang F."/>
            <person name="Chen Y."/>
            <person name="Hong S."/>
            <person name="Mi L."/>
            <person name="Sun Q."/>
            <person name="Zhang L."/>
            <person name="Zhou B."/>
            <person name="Peng R."/>
            <person name="Zhang X."/>
            <person name="Liu F."/>
        </authorList>
    </citation>
    <scope>NUCLEOTIDE SEQUENCE [LARGE SCALE GENOMIC DNA]</scope>
    <source>
        <strain evidence="2">cv. PA1801</strain>
    </source>
</reference>
<organism evidence="1 2">
    <name type="scientific">Gossypium australe</name>
    <dbReference type="NCBI Taxonomy" id="47621"/>
    <lineage>
        <taxon>Eukaryota</taxon>
        <taxon>Viridiplantae</taxon>
        <taxon>Streptophyta</taxon>
        <taxon>Embryophyta</taxon>
        <taxon>Tracheophyta</taxon>
        <taxon>Spermatophyta</taxon>
        <taxon>Magnoliopsida</taxon>
        <taxon>eudicotyledons</taxon>
        <taxon>Gunneridae</taxon>
        <taxon>Pentapetalae</taxon>
        <taxon>rosids</taxon>
        <taxon>malvids</taxon>
        <taxon>Malvales</taxon>
        <taxon>Malvaceae</taxon>
        <taxon>Malvoideae</taxon>
        <taxon>Gossypium</taxon>
    </lineage>
</organism>
<dbReference type="AlphaFoldDB" id="A0A5B6VTV0"/>
<dbReference type="GO" id="GO:0003964">
    <property type="term" value="F:RNA-directed DNA polymerase activity"/>
    <property type="evidence" value="ECO:0007669"/>
    <property type="project" value="UniProtKB-KW"/>
</dbReference>
<comment type="caution">
    <text evidence="1">The sequence shown here is derived from an EMBL/GenBank/DDBJ whole genome shotgun (WGS) entry which is preliminary data.</text>
</comment>
<dbReference type="Proteomes" id="UP000325315">
    <property type="component" value="Unassembled WGS sequence"/>
</dbReference>
<gene>
    <name evidence="1" type="ORF">EPI10_023156</name>
</gene>
<keyword evidence="1" id="KW-0548">Nucleotidyltransferase</keyword>
<evidence type="ECO:0000313" key="1">
    <source>
        <dbReference type="EMBL" id="KAA3472696.1"/>
    </source>
</evidence>
<protein>
    <submittedName>
        <fullName evidence="1">Reverse transcriptase</fullName>
    </submittedName>
</protein>
<keyword evidence="2" id="KW-1185">Reference proteome</keyword>
<sequence length="102" mass="11136">MVTLTLRFFIDNAVDRIANADGGMVEGEGEIERVACLCFTDLFTTRGPGDIRMLLSCISVRVADNMNIFLQSEFIVEEVLLAVWGMAPVKVAGSDGTPALFY</sequence>
<dbReference type="OrthoDB" id="997823at2759"/>
<dbReference type="EMBL" id="SMMG02000005">
    <property type="protein sequence ID" value="KAA3472696.1"/>
    <property type="molecule type" value="Genomic_DNA"/>
</dbReference>
<accession>A0A5B6VTV0</accession>
<evidence type="ECO:0000313" key="2">
    <source>
        <dbReference type="Proteomes" id="UP000325315"/>
    </source>
</evidence>
<proteinExistence type="predicted"/>
<keyword evidence="1" id="KW-0695">RNA-directed DNA polymerase</keyword>
<name>A0A5B6VTV0_9ROSI</name>